<evidence type="ECO:0000313" key="9">
    <source>
        <dbReference type="EMBL" id="GBP82187.1"/>
    </source>
</evidence>
<dbReference type="PROSITE" id="PS00623">
    <property type="entry name" value="GMC_OXRED_1"/>
    <property type="match status" value="1"/>
</dbReference>
<reference evidence="9 10" key="1">
    <citation type="journal article" date="2019" name="Commun. Biol.">
        <title>The bagworm genome reveals a unique fibroin gene that provides high tensile strength.</title>
        <authorList>
            <person name="Kono N."/>
            <person name="Nakamura H."/>
            <person name="Ohtoshi R."/>
            <person name="Tomita M."/>
            <person name="Numata K."/>
            <person name="Arakawa K."/>
        </authorList>
    </citation>
    <scope>NUCLEOTIDE SEQUENCE [LARGE SCALE GENOMIC DNA]</scope>
</reference>
<keyword evidence="4 5" id="KW-0274">FAD</keyword>
<feature type="domain" description="Glucose-methanol-choline oxidoreductase N-terminal" evidence="7">
    <location>
        <begin position="128"/>
        <end position="151"/>
    </location>
</feature>
<dbReference type="OrthoDB" id="269227at2759"/>
<evidence type="ECO:0000256" key="2">
    <source>
        <dbReference type="ARBA" id="ARBA00010790"/>
    </source>
</evidence>
<evidence type="ECO:0000259" key="8">
    <source>
        <dbReference type="PROSITE" id="PS00624"/>
    </source>
</evidence>
<dbReference type="InterPro" id="IPR012132">
    <property type="entry name" value="GMC_OxRdtase"/>
</dbReference>
<keyword evidence="3 6" id="KW-0285">Flavoprotein</keyword>
<dbReference type="GO" id="GO:0050660">
    <property type="term" value="F:flavin adenine dinucleotide binding"/>
    <property type="evidence" value="ECO:0007669"/>
    <property type="project" value="InterPro"/>
</dbReference>
<accession>A0A4C1Z6B0</accession>
<feature type="domain" description="Glucose-methanol-choline oxidoreductase N-terminal" evidence="8">
    <location>
        <begin position="311"/>
        <end position="325"/>
    </location>
</feature>
<dbReference type="AlphaFoldDB" id="A0A4C1Z6B0"/>
<feature type="binding site" evidence="5">
    <location>
        <position position="130"/>
    </location>
    <ligand>
        <name>FAD</name>
        <dbReference type="ChEBI" id="CHEBI:57692"/>
    </ligand>
</feature>
<proteinExistence type="inferred from homology"/>
<sequence>MNTYGVNTCSAPTTGEAPAAFAAAVQYVLAAQCLLAQDWPKAEVQDGDSFDFVIVGGGSAGSVLAARLSEISNWKVLLVEQGGHPPIESIIPGFFLSNFSLGNFTSDRPLVDDNYTGQALKRKRVTTGRVLGGGSSVNFMFYVRGNKADYDRWAQAGNYDWNWETVLYYFKKSEGIEDSIVLAQPYAKYFHNKHGPLGVTAGPEFEHVFTKYISAFHDMGFEILPEYNGPTQLGISTVTHYTVANGKRQSTAQAYLYPVRHKPNLKILTHAIGNAIIINQKSLVTTGVELILETNKRIKINARKEVIVSSGTIGSPELLMKSGIGPKKDLKENNIGIIADLPVGENFHDHVMVPLFISGVEQEKYLSRNFSLLQYLHDKSGYFAHVNIPMINAFFTFYPHQTYPDIQVIAAYFEKGSSSGYIFCSNGLLYKDEICDTIREVNYSKGILMLMVILLHPISRGHVKLSESLEVTIDPMFLYEDVDLFHLSEGVKRLTKLVEAEDLRDHNVKIENLNIVQCKDLLFGTNEYWRCYVLAMVTNFYHPVGTCSMGTVVDPELRVYGIKSLRVVDASVMPSIVSGNTNAPTIMIGEKAADMIKRQYGYFTDEVDIV</sequence>
<evidence type="ECO:0000256" key="3">
    <source>
        <dbReference type="ARBA" id="ARBA00022630"/>
    </source>
</evidence>
<dbReference type="Pfam" id="PF05199">
    <property type="entry name" value="GMC_oxred_C"/>
    <property type="match status" value="1"/>
</dbReference>
<dbReference type="InterPro" id="IPR036188">
    <property type="entry name" value="FAD/NAD-bd_sf"/>
</dbReference>
<gene>
    <name evidence="9" type="primary">Gld</name>
    <name evidence="9" type="ORF">EVAR_62710_1</name>
</gene>
<comment type="caution">
    <text evidence="9">The sequence shown here is derived from an EMBL/GenBank/DDBJ whole genome shotgun (WGS) entry which is preliminary data.</text>
</comment>
<evidence type="ECO:0000256" key="4">
    <source>
        <dbReference type="ARBA" id="ARBA00022827"/>
    </source>
</evidence>
<dbReference type="SUPFAM" id="SSF51905">
    <property type="entry name" value="FAD/NAD(P)-binding domain"/>
    <property type="match status" value="1"/>
</dbReference>
<name>A0A4C1Z6B0_EUMVA</name>
<dbReference type="PANTHER" id="PTHR11552">
    <property type="entry name" value="GLUCOSE-METHANOL-CHOLINE GMC OXIDOREDUCTASE"/>
    <property type="match status" value="1"/>
</dbReference>
<dbReference type="GO" id="GO:0016614">
    <property type="term" value="F:oxidoreductase activity, acting on CH-OH group of donors"/>
    <property type="evidence" value="ECO:0007669"/>
    <property type="project" value="InterPro"/>
</dbReference>
<dbReference type="PANTHER" id="PTHR11552:SF147">
    <property type="entry name" value="CHOLINE DEHYDROGENASE, MITOCHONDRIAL"/>
    <property type="match status" value="1"/>
</dbReference>
<organism evidence="9 10">
    <name type="scientific">Eumeta variegata</name>
    <name type="common">Bagworm moth</name>
    <name type="synonym">Eumeta japonica</name>
    <dbReference type="NCBI Taxonomy" id="151549"/>
    <lineage>
        <taxon>Eukaryota</taxon>
        <taxon>Metazoa</taxon>
        <taxon>Ecdysozoa</taxon>
        <taxon>Arthropoda</taxon>
        <taxon>Hexapoda</taxon>
        <taxon>Insecta</taxon>
        <taxon>Pterygota</taxon>
        <taxon>Neoptera</taxon>
        <taxon>Endopterygota</taxon>
        <taxon>Lepidoptera</taxon>
        <taxon>Glossata</taxon>
        <taxon>Ditrysia</taxon>
        <taxon>Tineoidea</taxon>
        <taxon>Psychidae</taxon>
        <taxon>Oiketicinae</taxon>
        <taxon>Eumeta</taxon>
    </lineage>
</organism>
<dbReference type="Gene3D" id="3.50.50.60">
    <property type="entry name" value="FAD/NAD(P)-binding domain"/>
    <property type="match status" value="1"/>
</dbReference>
<dbReference type="Proteomes" id="UP000299102">
    <property type="component" value="Unassembled WGS sequence"/>
</dbReference>
<evidence type="ECO:0000313" key="10">
    <source>
        <dbReference type="Proteomes" id="UP000299102"/>
    </source>
</evidence>
<dbReference type="InterPro" id="IPR007867">
    <property type="entry name" value="GMC_OxRtase_C"/>
</dbReference>
<dbReference type="EMBL" id="BGZK01001553">
    <property type="protein sequence ID" value="GBP82187.1"/>
    <property type="molecule type" value="Genomic_DNA"/>
</dbReference>
<evidence type="ECO:0000256" key="1">
    <source>
        <dbReference type="ARBA" id="ARBA00001974"/>
    </source>
</evidence>
<dbReference type="SUPFAM" id="SSF54373">
    <property type="entry name" value="FAD-linked reductases, C-terminal domain"/>
    <property type="match status" value="1"/>
</dbReference>
<protein>
    <submittedName>
        <fullName evidence="9">Glucose dehydrogenase</fullName>
    </submittedName>
</protein>
<comment type="similarity">
    <text evidence="2 6">Belongs to the GMC oxidoreductase family.</text>
</comment>
<dbReference type="Pfam" id="PF00732">
    <property type="entry name" value="GMC_oxred_N"/>
    <property type="match status" value="1"/>
</dbReference>
<dbReference type="PROSITE" id="PS00624">
    <property type="entry name" value="GMC_OXRED_2"/>
    <property type="match status" value="1"/>
</dbReference>
<evidence type="ECO:0000256" key="5">
    <source>
        <dbReference type="PIRSR" id="PIRSR000137-2"/>
    </source>
</evidence>
<evidence type="ECO:0000256" key="6">
    <source>
        <dbReference type="RuleBase" id="RU003968"/>
    </source>
</evidence>
<evidence type="ECO:0000259" key="7">
    <source>
        <dbReference type="PROSITE" id="PS00623"/>
    </source>
</evidence>
<dbReference type="InterPro" id="IPR000172">
    <property type="entry name" value="GMC_OxRdtase_N"/>
</dbReference>
<dbReference type="STRING" id="151549.A0A4C1Z6B0"/>
<dbReference type="Gene3D" id="3.30.560.10">
    <property type="entry name" value="Glucose Oxidase, domain 3"/>
    <property type="match status" value="1"/>
</dbReference>
<dbReference type="PIRSF" id="PIRSF000137">
    <property type="entry name" value="Alcohol_oxidase"/>
    <property type="match status" value="1"/>
</dbReference>
<comment type="cofactor">
    <cofactor evidence="1 5">
        <name>FAD</name>
        <dbReference type="ChEBI" id="CHEBI:57692"/>
    </cofactor>
</comment>
<keyword evidence="10" id="KW-1185">Reference proteome</keyword>